<evidence type="ECO:0000313" key="2">
    <source>
        <dbReference type="EMBL" id="GAC95885.1"/>
    </source>
</evidence>
<dbReference type="SUPFAM" id="SSF50978">
    <property type="entry name" value="WD40 repeat-like"/>
    <property type="match status" value="1"/>
</dbReference>
<dbReference type="RefSeq" id="XP_012189472.1">
    <property type="nucleotide sequence ID" value="XM_012334082.1"/>
</dbReference>
<sequence>MTLGTRWMVVGVRSEIVVYRASSIDAKGRGGIVASFRSDSHSSTDRLAEAAMATPDAKASTSDDPWQDITALEALDREASTVAVGYANGCIQVIAVRPEGEKGSIQMQLLQNFPSARQQEVAGISTQASRMQLNSAVQTHGYPQTDTHLIASITKRGCLRIHQFASRDQQDSLTHLDHGCCWEIDSEGEATRSDPNASTPADTSGANTPPRTNFRSAAFNNAPLLPAQDAVTGSGTATRAWSVLLGSCDTQAHGSTLTWVAVGITAEHAVYIYPLSQGDGGIGLREPFRVASTGQRTSVYAMATPPPESSLPGFLLFVGFYDGVVRVYDTRQLRADSEGGSWDMNDLREALPMSDAPSRRRRINRQLDPIAIWREEYDTDAIYSLSFGGPKSTVMVVGGARHAKVRVFDIGVLAGYDVPLLGETGGKRWDWTGFALRSTDSPVYGVAGQADRVVGVTDRKIWWLDFGRPVLEEDGEGAGGGGEEQQVAYFRHSDGGLCYSSPMYR</sequence>
<organism evidence="2 3">
    <name type="scientific">Pseudozyma hubeiensis (strain SY62)</name>
    <name type="common">Yeast</name>
    <dbReference type="NCBI Taxonomy" id="1305764"/>
    <lineage>
        <taxon>Eukaryota</taxon>
        <taxon>Fungi</taxon>
        <taxon>Dikarya</taxon>
        <taxon>Basidiomycota</taxon>
        <taxon>Ustilaginomycotina</taxon>
        <taxon>Ustilaginomycetes</taxon>
        <taxon>Ustilaginales</taxon>
        <taxon>Ustilaginaceae</taxon>
        <taxon>Pseudozyma</taxon>
    </lineage>
</organism>
<dbReference type="HOGENOM" id="CLU_029648_0_0_1"/>
<dbReference type="EMBL" id="DF238799">
    <property type="protein sequence ID" value="GAC95885.1"/>
    <property type="molecule type" value="Genomic_DNA"/>
</dbReference>
<name>R9PCU9_PSEHS</name>
<dbReference type="AlphaFoldDB" id="R9PCU9"/>
<evidence type="ECO:0000313" key="3">
    <source>
        <dbReference type="Proteomes" id="UP000014071"/>
    </source>
</evidence>
<dbReference type="InterPro" id="IPR015943">
    <property type="entry name" value="WD40/YVTN_repeat-like_dom_sf"/>
</dbReference>
<accession>R9PCU9</accession>
<dbReference type="InterPro" id="IPR036322">
    <property type="entry name" value="WD40_repeat_dom_sf"/>
</dbReference>
<gene>
    <name evidence="2" type="ORF">PHSY_003463</name>
</gene>
<dbReference type="eggNOG" id="ENOG502SCUA">
    <property type="taxonomic scope" value="Eukaryota"/>
</dbReference>
<reference evidence="3" key="1">
    <citation type="journal article" date="2013" name="Genome Announc.">
        <title>Draft genome sequence of the basidiomycetous yeast-like fungus Pseudozyma hubeiensis SY62, which produces an abundant amount of the biosurfactant mannosylerythritol lipids.</title>
        <authorList>
            <person name="Konishi M."/>
            <person name="Hatada Y."/>
            <person name="Horiuchi J."/>
        </authorList>
    </citation>
    <scope>NUCLEOTIDE SEQUENCE [LARGE SCALE GENOMIC DNA]</scope>
    <source>
        <strain evidence="3">SY62</strain>
    </source>
</reference>
<protein>
    <submittedName>
        <fullName evidence="2">Uncharacterized protein</fullName>
    </submittedName>
</protein>
<feature type="region of interest" description="Disordered" evidence="1">
    <location>
        <begin position="188"/>
        <end position="216"/>
    </location>
</feature>
<feature type="compositionally biased region" description="Polar residues" evidence="1">
    <location>
        <begin position="193"/>
        <end position="216"/>
    </location>
</feature>
<dbReference type="Proteomes" id="UP000014071">
    <property type="component" value="Unassembled WGS sequence"/>
</dbReference>
<dbReference type="GeneID" id="24108751"/>
<proteinExistence type="predicted"/>
<evidence type="ECO:0000256" key="1">
    <source>
        <dbReference type="SAM" id="MobiDB-lite"/>
    </source>
</evidence>
<keyword evidence="3" id="KW-1185">Reference proteome</keyword>
<dbReference type="Gene3D" id="2.130.10.10">
    <property type="entry name" value="YVTN repeat-like/Quinoprotein amine dehydrogenase"/>
    <property type="match status" value="1"/>
</dbReference>
<dbReference type="OrthoDB" id="1259151at2759"/>